<name>A0A250VC72_STROL</name>
<keyword evidence="3" id="KW-0408">Iron</keyword>
<evidence type="ECO:0000256" key="1">
    <source>
        <dbReference type="ARBA" id="ARBA00022723"/>
    </source>
</evidence>
<dbReference type="InterPro" id="IPR050884">
    <property type="entry name" value="CNP_phosphodiesterase-III"/>
</dbReference>
<dbReference type="STRING" id="1963.AQJ27_20855"/>
<evidence type="ECO:0000256" key="3">
    <source>
        <dbReference type="ARBA" id="ARBA00023004"/>
    </source>
</evidence>
<keyword evidence="1" id="KW-0479">Metal-binding</keyword>
<dbReference type="Pfam" id="PF24406">
    <property type="entry name" value="nSTAND_NTPase4"/>
    <property type="match status" value="1"/>
</dbReference>
<feature type="domain" description="Calcineurin-like phosphoesterase" evidence="6">
    <location>
        <begin position="1"/>
        <end position="241"/>
    </location>
</feature>
<dbReference type="GO" id="GO:0046872">
    <property type="term" value="F:metal ion binding"/>
    <property type="evidence" value="ECO:0007669"/>
    <property type="project" value="UniProtKB-KW"/>
</dbReference>
<reference evidence="9" key="1">
    <citation type="submission" date="2017-05" db="EMBL/GenBank/DDBJ databases">
        <title>Streptomyces olivochromogenes NBRC 3561 whole genome shotgun sequence.</title>
        <authorList>
            <person name="Dohra H."/>
            <person name="Kodani S."/>
        </authorList>
    </citation>
    <scope>NUCLEOTIDE SEQUENCE [LARGE SCALE GENOMIC DNA]</scope>
    <source>
        <strain evidence="9">NBRC 3561</strain>
    </source>
</reference>
<dbReference type="Gene3D" id="3.60.21.10">
    <property type="match status" value="1"/>
</dbReference>
<dbReference type="RefSeq" id="WP_235613544.1">
    <property type="nucleotide sequence ID" value="NZ_BDQI01000005.1"/>
</dbReference>
<proteinExistence type="inferred from homology"/>
<evidence type="ECO:0000259" key="6">
    <source>
        <dbReference type="Pfam" id="PF00149"/>
    </source>
</evidence>
<feature type="compositionally biased region" description="Low complexity" evidence="5">
    <location>
        <begin position="326"/>
        <end position="339"/>
    </location>
</feature>
<dbReference type="PANTHER" id="PTHR42988">
    <property type="entry name" value="PHOSPHOHYDROLASE"/>
    <property type="match status" value="1"/>
</dbReference>
<sequence>MRIVHISDLHARTRWEADQEKLLRAFLRDVTEFHRQTPVDLVVFSGDLAFAAQPDEFGFARRALLDPLQDALGLDRERLILAPGNHDVDISKIEKYQEKGLLAGLTSRDAVNRLLDGDGPSNYLERMEPWLAFHADYYDGTAVRRHSPLVTEHRITVDGVEVAVACLTSAWRATGEGDDADRAHLIVGDRQAAAAADGVGDAGFKIAVMHHPLDWLSDFDRRDVSRELGRFDVLCTGHVHRADPLGVTGAAGSLLHSAAGSLYQSRDHPNAYSVIDTDPAHAPKSFTVHVRSYFDGRDAFAEGVDVVSGGKQHITLGEPVRPGSVTAPGATTPGEPAATRTSADLAAEWLLDAVRERSLLLGPDRWQQDMDELLVPPVLLPVPLDQYLALAEAEEGGKLKPDDLMTSLPEFRHFVIVGDEYSGLTSALQWLSYAAYRREAQCAPVVIDFNAVEQGPNGVEREVRKQLAMAGVGVGKRDPLPRMALAVDNVDPRADKRFRHLLKFMAQQPQNTYFFGSRTAASHRLCEEIGREGPAVRTRYIGLFGRRELRALVRMVRPEEPEAEVTEMLDLLSRGGLPRTPAMLAALVSLAGQGDWTDGINNTAILESYLGMLLGRGDTSIDRRFELDFRDLQDILSCLTEHLMLSGKDALTRMEAERFLLEYFQGLGWSEPSSVVLDALIAKRILGQRDGMIYFCQPMVRPLLAAYRLDSSAELRGLVLAGPLDHGQVIRHAAALRRNDMALLRTVNEMFRSLRSRVGDGSSDLFAARAAKDGWRGSEDAEAVLEEFWPADMPYEAPEPSAQVREDFTVMLDELKDHVDTIRAMAEVERHGDAFSRSDFEAFSEGLDLLADVLRSSELVRDLDLKRQTLQLTLNGYGVRAALMATEWKVRGIRKVFEEALAGSVDRLELTADDFDELLSRIELFSPVISSYTALSQALASGKLSKLTDEALSERDFVEQPGQALMAVLLVRRMGDRDWIRHASRVVKLHGERKVVSEVLRFFAMSSYLQSDLGREDVTALESLLADIATQRKELPSGPARGQHRTHMLQGLRNRRMRALQQQGRRWIEPV</sequence>
<accession>A0A250VC72</accession>
<evidence type="ECO:0000313" key="8">
    <source>
        <dbReference type="EMBL" id="GAX51672.1"/>
    </source>
</evidence>
<comment type="caution">
    <text evidence="8">The sequence shown here is derived from an EMBL/GenBank/DDBJ whole genome shotgun (WGS) entry which is preliminary data.</text>
</comment>
<feature type="region of interest" description="Disordered" evidence="5">
    <location>
        <begin position="317"/>
        <end position="339"/>
    </location>
</feature>
<keyword evidence="9" id="KW-1185">Reference proteome</keyword>
<dbReference type="SUPFAM" id="SSF56300">
    <property type="entry name" value="Metallo-dependent phosphatases"/>
    <property type="match status" value="1"/>
</dbReference>
<dbReference type="InterPro" id="IPR004843">
    <property type="entry name" value="Calcineurin-like_PHP"/>
</dbReference>
<evidence type="ECO:0000256" key="2">
    <source>
        <dbReference type="ARBA" id="ARBA00022801"/>
    </source>
</evidence>
<evidence type="ECO:0000256" key="4">
    <source>
        <dbReference type="ARBA" id="ARBA00025742"/>
    </source>
</evidence>
<dbReference type="Proteomes" id="UP000217446">
    <property type="component" value="Unassembled WGS sequence"/>
</dbReference>
<evidence type="ECO:0000259" key="7">
    <source>
        <dbReference type="Pfam" id="PF24406"/>
    </source>
</evidence>
<dbReference type="PANTHER" id="PTHR42988:SF2">
    <property type="entry name" value="CYCLIC NUCLEOTIDE PHOSPHODIESTERASE CBUA0032-RELATED"/>
    <property type="match status" value="1"/>
</dbReference>
<dbReference type="InterPro" id="IPR029052">
    <property type="entry name" value="Metallo-depent_PP-like"/>
</dbReference>
<evidence type="ECO:0000313" key="9">
    <source>
        <dbReference type="Proteomes" id="UP000217446"/>
    </source>
</evidence>
<dbReference type="AlphaFoldDB" id="A0A250VC72"/>
<dbReference type="GO" id="GO:0004115">
    <property type="term" value="F:3',5'-cyclic-AMP phosphodiesterase activity"/>
    <property type="evidence" value="ECO:0007669"/>
    <property type="project" value="UniProtKB-EC"/>
</dbReference>
<comment type="similarity">
    <text evidence="4">Belongs to the cyclic nucleotide phosphodiesterase class-III family.</text>
</comment>
<gene>
    <name evidence="8" type="primary">cpdA</name>
    <name evidence="8" type="ORF">SO3561_03179</name>
</gene>
<feature type="domain" description="STAND NTPase 4 small alpha/beta" evidence="7">
    <location>
        <begin position="650"/>
        <end position="701"/>
    </location>
</feature>
<dbReference type="EC" id="3.1.4.53" evidence="8"/>
<evidence type="ECO:0000256" key="5">
    <source>
        <dbReference type="SAM" id="MobiDB-lite"/>
    </source>
</evidence>
<organism evidence="8 9">
    <name type="scientific">Streptomyces olivochromogenes</name>
    <dbReference type="NCBI Taxonomy" id="1963"/>
    <lineage>
        <taxon>Bacteria</taxon>
        <taxon>Bacillati</taxon>
        <taxon>Actinomycetota</taxon>
        <taxon>Actinomycetes</taxon>
        <taxon>Kitasatosporales</taxon>
        <taxon>Streptomycetaceae</taxon>
        <taxon>Streptomyces</taxon>
    </lineage>
</organism>
<keyword evidence="2 8" id="KW-0378">Hydrolase</keyword>
<protein>
    <submittedName>
        <fullName evidence="8">3',5'-cyclic adenosine monophosphate phosphodiesterase CpdA</fullName>
        <ecNumber evidence="8">3.1.4.53</ecNumber>
    </submittedName>
</protein>
<dbReference type="InterPro" id="IPR057123">
    <property type="entry name" value="STAND_NTPase4_dom"/>
</dbReference>
<dbReference type="EMBL" id="BDQI01000005">
    <property type="protein sequence ID" value="GAX51672.1"/>
    <property type="molecule type" value="Genomic_DNA"/>
</dbReference>
<dbReference type="Pfam" id="PF00149">
    <property type="entry name" value="Metallophos"/>
    <property type="match status" value="1"/>
</dbReference>